<dbReference type="InterPro" id="IPR000340">
    <property type="entry name" value="Dual-sp_phosphatase_cat-dom"/>
</dbReference>
<dbReference type="PANTHER" id="PTHR16222">
    <property type="entry name" value="ADP-RIBOSYLGLYCOHYDROLASE"/>
    <property type="match status" value="1"/>
</dbReference>
<dbReference type="SUPFAM" id="SSF52799">
    <property type="entry name" value="(Phosphotyrosine protein) phosphatases II"/>
    <property type="match status" value="1"/>
</dbReference>
<dbReference type="EMBL" id="CAEZWJ010000015">
    <property type="protein sequence ID" value="CAB4652083.1"/>
    <property type="molecule type" value="Genomic_DNA"/>
</dbReference>
<dbReference type="Pfam" id="PF00782">
    <property type="entry name" value="DSPc"/>
    <property type="match status" value="1"/>
</dbReference>
<dbReference type="SUPFAM" id="SSF101478">
    <property type="entry name" value="ADP-ribosylglycohydrolase"/>
    <property type="match status" value="1"/>
</dbReference>
<proteinExistence type="inferred from homology"/>
<evidence type="ECO:0000259" key="3">
    <source>
        <dbReference type="PROSITE" id="PS50056"/>
    </source>
</evidence>
<dbReference type="InterPro" id="IPR016130">
    <property type="entry name" value="Tyr_Pase_AS"/>
</dbReference>
<gene>
    <name evidence="4" type="ORF">UFOPK2214_00664</name>
</gene>
<dbReference type="PANTHER" id="PTHR16222:SF24">
    <property type="entry name" value="ADP-RIBOSYLHYDROLASE ARH3"/>
    <property type="match status" value="1"/>
</dbReference>
<evidence type="ECO:0000256" key="2">
    <source>
        <dbReference type="ARBA" id="ARBA00022801"/>
    </source>
</evidence>
<dbReference type="AlphaFoldDB" id="A0A6J6KU97"/>
<dbReference type="Gene3D" id="3.90.190.10">
    <property type="entry name" value="Protein tyrosine phosphatase superfamily"/>
    <property type="match status" value="1"/>
</dbReference>
<name>A0A6J6KU97_9ZZZZ</name>
<dbReference type="PROSITE" id="PS00383">
    <property type="entry name" value="TYR_PHOSPHATASE_1"/>
    <property type="match status" value="1"/>
</dbReference>
<protein>
    <submittedName>
        <fullName evidence="4">Unannotated protein</fullName>
    </submittedName>
</protein>
<reference evidence="4" key="1">
    <citation type="submission" date="2020-05" db="EMBL/GenBank/DDBJ databases">
        <authorList>
            <person name="Chiriac C."/>
            <person name="Salcher M."/>
            <person name="Ghai R."/>
            <person name="Kavagutti S V."/>
        </authorList>
    </citation>
    <scope>NUCLEOTIDE SEQUENCE</scope>
</reference>
<comment type="similarity">
    <text evidence="1">Belongs to the ADP-ribosylglycohydrolase family.</text>
</comment>
<evidence type="ECO:0000256" key="1">
    <source>
        <dbReference type="ARBA" id="ARBA00010702"/>
    </source>
</evidence>
<feature type="domain" description="Tyrosine specific protein phosphatases" evidence="3">
    <location>
        <begin position="412"/>
        <end position="451"/>
    </location>
</feature>
<accession>A0A6J6KU97</accession>
<dbReference type="Gene3D" id="1.10.4080.10">
    <property type="entry name" value="ADP-ribosylation/Crystallin J1"/>
    <property type="match status" value="1"/>
</dbReference>
<keyword evidence="2" id="KW-0378">Hydrolase</keyword>
<dbReference type="InterPro" id="IPR036705">
    <property type="entry name" value="Ribosyl_crysJ1_sf"/>
</dbReference>
<dbReference type="InterPro" id="IPR000387">
    <property type="entry name" value="Tyr_Pase_dom"/>
</dbReference>
<organism evidence="4">
    <name type="scientific">freshwater metagenome</name>
    <dbReference type="NCBI Taxonomy" id="449393"/>
    <lineage>
        <taxon>unclassified sequences</taxon>
        <taxon>metagenomes</taxon>
        <taxon>ecological metagenomes</taxon>
    </lineage>
</organism>
<dbReference type="InterPro" id="IPR005502">
    <property type="entry name" value="Ribosyl_crysJ1"/>
</dbReference>
<sequence>MTRDHNTSISPRDLTHPQQVRAYGALVGCAVADAVGAPFEFKRAGLYGETFPTEVLGGIGEMIGGGSFGWAPGEFTDDTQMALALAEALEAGEGFDPAVVWSHFRAWSDSAVDVGITIGTSLRFDSYVGAAEKAHNMLGGRTASNGAAMRIAPVGIVGVLAGQAMTYEIAVAQASITHFDPAASAGAAIVAEIIRNTIVTGDFEASVASTFEFLAGTPLASVVLEQFVEICSASFDPLTHVGPPNGTIWTAVAQAIWAVRSTTCFHDAVVAAIDLGGDTDTVAAIAGSMAGAFYGMQGIPIRWTTYVHGHVVMPDGRKVQYRCQDLIDTARRLLALGNAPRSWVEPPVQPGKVHDLGVWASNLDGARLVPNDFGVVSLCITDDRFIHHPYRRGVYMRDSEGDRNPELFFVLREAVEAIDAFLEEGRQVVVHCHGGRSRTTFVLKAWYMLREGKTHAEAHQWVGDEWPLYETWTRTFLDVLDNEWSDYVEAVHRELP</sequence>
<evidence type="ECO:0000313" key="4">
    <source>
        <dbReference type="EMBL" id="CAB4652083.1"/>
    </source>
</evidence>
<dbReference type="InterPro" id="IPR029021">
    <property type="entry name" value="Prot-tyrosine_phosphatase-like"/>
</dbReference>
<dbReference type="InterPro" id="IPR050792">
    <property type="entry name" value="ADP-ribosylglycohydrolase"/>
</dbReference>
<dbReference type="GO" id="GO:0016787">
    <property type="term" value="F:hydrolase activity"/>
    <property type="evidence" value="ECO:0007669"/>
    <property type="project" value="UniProtKB-KW"/>
</dbReference>
<dbReference type="PROSITE" id="PS50056">
    <property type="entry name" value="TYR_PHOSPHATASE_2"/>
    <property type="match status" value="1"/>
</dbReference>
<dbReference type="Pfam" id="PF03747">
    <property type="entry name" value="ADP_ribosyl_GH"/>
    <property type="match status" value="1"/>
</dbReference>